<dbReference type="GO" id="GO:0008168">
    <property type="term" value="F:methyltransferase activity"/>
    <property type="evidence" value="ECO:0007669"/>
    <property type="project" value="UniProtKB-KW"/>
</dbReference>
<dbReference type="SUPFAM" id="SSF53335">
    <property type="entry name" value="S-adenosyl-L-methionine-dependent methyltransferases"/>
    <property type="match status" value="1"/>
</dbReference>
<sequence length="248" mass="27437">MGLEGAGNPSVHDTNYSPVYLQGLFDDLSGSYELVSTLSSLGLTELWRRNAAHVLRLKQGMVVGDFMGGTGESWKHLLPFIGPDGHIFSIDFSKGMINGAEQRKQRNRYSNVSLMTSDATTLPFEDNSLDAIFSGYGVKTLCSDLHNFFAKEMKRVLKPGGRFATVEITVPSQRALQRLQHLYMYKMMPLAFALFDGHYDRFLMINRYLADFGDGSNLTVVFDQVGLSEVESLPMSGGLATIITGTKV</sequence>
<keyword evidence="2" id="KW-0808">Transferase</keyword>
<dbReference type="Gene3D" id="3.40.50.150">
    <property type="entry name" value="Vaccinia Virus protein VP39"/>
    <property type="match status" value="1"/>
</dbReference>
<dbReference type="PANTHER" id="PTHR43591:SF24">
    <property type="entry name" value="2-METHOXY-6-POLYPRENYL-1,4-BENZOQUINOL METHYLASE, MITOCHONDRIAL"/>
    <property type="match status" value="1"/>
</dbReference>
<dbReference type="PANTHER" id="PTHR43591">
    <property type="entry name" value="METHYLTRANSFERASE"/>
    <property type="match status" value="1"/>
</dbReference>
<dbReference type="EMBL" id="MFZF01000020">
    <property type="protein sequence ID" value="OGK16177.1"/>
    <property type="molecule type" value="Genomic_DNA"/>
</dbReference>
<evidence type="ECO:0000256" key="3">
    <source>
        <dbReference type="ARBA" id="ARBA00022691"/>
    </source>
</evidence>
<dbReference type="InterPro" id="IPR004033">
    <property type="entry name" value="UbiE/COQ5_MeTrFase"/>
</dbReference>
<keyword evidence="3" id="KW-0949">S-adenosyl-L-methionine</keyword>
<evidence type="ECO:0000313" key="4">
    <source>
        <dbReference type="EMBL" id="OGK16177.1"/>
    </source>
</evidence>
<dbReference type="GO" id="GO:0032259">
    <property type="term" value="P:methylation"/>
    <property type="evidence" value="ECO:0007669"/>
    <property type="project" value="UniProtKB-KW"/>
</dbReference>
<evidence type="ECO:0000313" key="5">
    <source>
        <dbReference type="Proteomes" id="UP000178372"/>
    </source>
</evidence>
<dbReference type="GO" id="GO:0042181">
    <property type="term" value="P:ketone biosynthetic process"/>
    <property type="evidence" value="ECO:0007669"/>
    <property type="project" value="UniProtKB-ARBA"/>
</dbReference>
<evidence type="ECO:0000256" key="1">
    <source>
        <dbReference type="ARBA" id="ARBA00022603"/>
    </source>
</evidence>
<keyword evidence="1" id="KW-0489">Methyltransferase</keyword>
<gene>
    <name evidence="4" type="ORF">A2690_01925</name>
</gene>
<dbReference type="InterPro" id="IPR029063">
    <property type="entry name" value="SAM-dependent_MTases_sf"/>
</dbReference>
<accession>A0A1F7GBC0</accession>
<proteinExistence type="predicted"/>
<dbReference type="Proteomes" id="UP000178372">
    <property type="component" value="Unassembled WGS sequence"/>
</dbReference>
<dbReference type="InterPro" id="IPR023576">
    <property type="entry name" value="UbiE/COQ5_MeTrFase_CS"/>
</dbReference>
<evidence type="ECO:0000256" key="2">
    <source>
        <dbReference type="ARBA" id="ARBA00022679"/>
    </source>
</evidence>
<protein>
    <recommendedName>
        <fullName evidence="6">Demethylmenaquinone methyltransferase</fullName>
    </recommendedName>
</protein>
<name>A0A1F7GBC0_9BACT</name>
<dbReference type="PROSITE" id="PS51608">
    <property type="entry name" value="SAM_MT_UBIE"/>
    <property type="match status" value="1"/>
</dbReference>
<dbReference type="Pfam" id="PF01209">
    <property type="entry name" value="Ubie_methyltran"/>
    <property type="match status" value="1"/>
</dbReference>
<comment type="caution">
    <text evidence="4">The sequence shown here is derived from an EMBL/GenBank/DDBJ whole genome shotgun (WGS) entry which is preliminary data.</text>
</comment>
<dbReference type="CDD" id="cd02440">
    <property type="entry name" value="AdoMet_MTases"/>
    <property type="match status" value="1"/>
</dbReference>
<dbReference type="AlphaFoldDB" id="A0A1F7GBC0"/>
<reference evidence="4 5" key="1">
    <citation type="journal article" date="2016" name="Nat. Commun.">
        <title>Thousands of microbial genomes shed light on interconnected biogeochemical processes in an aquifer system.</title>
        <authorList>
            <person name="Anantharaman K."/>
            <person name="Brown C.T."/>
            <person name="Hug L.A."/>
            <person name="Sharon I."/>
            <person name="Castelle C.J."/>
            <person name="Probst A.J."/>
            <person name="Thomas B.C."/>
            <person name="Singh A."/>
            <person name="Wilkins M.J."/>
            <person name="Karaoz U."/>
            <person name="Brodie E.L."/>
            <person name="Williams K.H."/>
            <person name="Hubbard S.S."/>
            <person name="Banfield J.F."/>
        </authorList>
    </citation>
    <scope>NUCLEOTIDE SEQUENCE [LARGE SCALE GENOMIC DNA]</scope>
</reference>
<organism evidence="4 5">
    <name type="scientific">Candidatus Roizmanbacteria bacterium RIFCSPHIGHO2_01_FULL_39_12b</name>
    <dbReference type="NCBI Taxonomy" id="1802030"/>
    <lineage>
        <taxon>Bacteria</taxon>
        <taxon>Candidatus Roizmaniibacteriota</taxon>
    </lineage>
</organism>
<dbReference type="PROSITE" id="PS01184">
    <property type="entry name" value="UBIE_2"/>
    <property type="match status" value="1"/>
</dbReference>
<evidence type="ECO:0008006" key="6">
    <source>
        <dbReference type="Google" id="ProtNLM"/>
    </source>
</evidence>